<dbReference type="Gene3D" id="2.30.110.10">
    <property type="entry name" value="Electron Transport, Fmn-binding Protein, Chain A"/>
    <property type="match status" value="1"/>
</dbReference>
<name>A0A0W8E6C8_9ZZZZ</name>
<organism evidence="2">
    <name type="scientific">hydrocarbon metagenome</name>
    <dbReference type="NCBI Taxonomy" id="938273"/>
    <lineage>
        <taxon>unclassified sequences</taxon>
        <taxon>metagenomes</taxon>
        <taxon>ecological metagenomes</taxon>
    </lineage>
</organism>
<evidence type="ECO:0000313" key="2">
    <source>
        <dbReference type="EMBL" id="KUG04202.1"/>
    </source>
</evidence>
<gene>
    <name evidence="2" type="ORF">ASZ90_018422</name>
</gene>
<proteinExistence type="predicted"/>
<dbReference type="Pfam" id="PF01243">
    <property type="entry name" value="PNPOx_N"/>
    <property type="match status" value="1"/>
</dbReference>
<accession>A0A0W8E6C8</accession>
<dbReference type="PANTHER" id="PTHR40660:SF1">
    <property type="entry name" value="5'-PHOSPHATE OXIDASE PUTATIVE DOMAIN-CONTAINING PROTEIN-RELATED"/>
    <property type="match status" value="1"/>
</dbReference>
<dbReference type="SUPFAM" id="SSF50475">
    <property type="entry name" value="FMN-binding split barrel"/>
    <property type="match status" value="1"/>
</dbReference>
<evidence type="ECO:0000259" key="1">
    <source>
        <dbReference type="Pfam" id="PF01243"/>
    </source>
</evidence>
<protein>
    <recommendedName>
        <fullName evidence="1">Pyridoxamine 5'-phosphate oxidase N-terminal domain-containing protein</fullName>
    </recommendedName>
</protein>
<sequence>MIRVNDEMKALLKSAMWVLATADSSGVPNAVPIHFNSILDDTHLMLVDNFMNKTIANIQANPQVSISVWDSTSGYQFKGRASLEKSGANYELAVELVKDKPFKPKGVVIVEVDSIYLTTPGPNAGNKVE</sequence>
<reference evidence="2" key="1">
    <citation type="journal article" date="2015" name="Proc. Natl. Acad. Sci. U.S.A.">
        <title>Networks of energetic and metabolic interactions define dynamics in microbial communities.</title>
        <authorList>
            <person name="Embree M."/>
            <person name="Liu J.K."/>
            <person name="Al-Bassam M.M."/>
            <person name="Zengler K."/>
        </authorList>
    </citation>
    <scope>NUCLEOTIDE SEQUENCE</scope>
</reference>
<dbReference type="InterPro" id="IPR012349">
    <property type="entry name" value="Split_barrel_FMN-bd"/>
</dbReference>
<dbReference type="AlphaFoldDB" id="A0A0W8E6C8"/>
<dbReference type="InterPro" id="IPR011576">
    <property type="entry name" value="Pyridox_Oxase_N"/>
</dbReference>
<dbReference type="EMBL" id="LNQE01001856">
    <property type="protein sequence ID" value="KUG04202.1"/>
    <property type="molecule type" value="Genomic_DNA"/>
</dbReference>
<dbReference type="PANTHER" id="PTHR40660">
    <property type="entry name" value="5'-PHOSPHATE OXIDASE PUTATIVE DOMAIN-CONTAINING PROTEIN-RELATED"/>
    <property type="match status" value="1"/>
</dbReference>
<feature type="domain" description="Pyridoxamine 5'-phosphate oxidase N-terminal" evidence="1">
    <location>
        <begin position="6"/>
        <end position="109"/>
    </location>
</feature>
<comment type="caution">
    <text evidence="2">The sequence shown here is derived from an EMBL/GenBank/DDBJ whole genome shotgun (WGS) entry which is preliminary data.</text>
</comment>